<protein>
    <submittedName>
        <fullName evidence="2">CubicO group peptidase (Beta-lactamase class C family)</fullName>
    </submittedName>
</protein>
<reference evidence="2 3" key="1">
    <citation type="submission" date="2021-03" db="EMBL/GenBank/DDBJ databases">
        <title>Genomic Encyclopedia of Type Strains, Phase IV (KMG-IV): sequencing the most valuable type-strain genomes for metagenomic binning, comparative biology and taxonomic classification.</title>
        <authorList>
            <person name="Goeker M."/>
        </authorList>
    </citation>
    <scope>NUCLEOTIDE SEQUENCE [LARGE SCALE GENOMIC DNA]</scope>
    <source>
        <strain evidence="2 3">DSM 25790</strain>
    </source>
</reference>
<evidence type="ECO:0000313" key="2">
    <source>
        <dbReference type="EMBL" id="MBP2258688.1"/>
    </source>
</evidence>
<dbReference type="Pfam" id="PF00144">
    <property type="entry name" value="Beta-lactamase"/>
    <property type="match status" value="1"/>
</dbReference>
<organism evidence="2 3">
    <name type="scientific">Virgibacillus alimentarius</name>
    <dbReference type="NCBI Taxonomy" id="698769"/>
    <lineage>
        <taxon>Bacteria</taxon>
        <taxon>Bacillati</taxon>
        <taxon>Bacillota</taxon>
        <taxon>Bacilli</taxon>
        <taxon>Bacillales</taxon>
        <taxon>Bacillaceae</taxon>
        <taxon>Virgibacillus</taxon>
    </lineage>
</organism>
<dbReference type="InterPro" id="IPR012338">
    <property type="entry name" value="Beta-lactam/transpept-like"/>
</dbReference>
<dbReference type="EMBL" id="JAGIKX010000032">
    <property type="protein sequence ID" value="MBP2258688.1"/>
    <property type="molecule type" value="Genomic_DNA"/>
</dbReference>
<evidence type="ECO:0000259" key="1">
    <source>
        <dbReference type="Pfam" id="PF00144"/>
    </source>
</evidence>
<dbReference type="Gene3D" id="3.40.710.10">
    <property type="entry name" value="DD-peptidase/beta-lactamase superfamily"/>
    <property type="match status" value="1"/>
</dbReference>
<dbReference type="InterPro" id="IPR001466">
    <property type="entry name" value="Beta-lactam-related"/>
</dbReference>
<gene>
    <name evidence="2" type="ORF">J2Z81_002672</name>
</gene>
<comment type="caution">
    <text evidence="2">The sequence shown here is derived from an EMBL/GenBank/DDBJ whole genome shotgun (WGS) entry which is preliminary data.</text>
</comment>
<evidence type="ECO:0000313" key="3">
    <source>
        <dbReference type="Proteomes" id="UP001519294"/>
    </source>
</evidence>
<name>A0ABS4SB09_9BACI</name>
<feature type="domain" description="Beta-lactamase-related" evidence="1">
    <location>
        <begin position="1"/>
        <end position="34"/>
    </location>
</feature>
<dbReference type="Proteomes" id="UP001519294">
    <property type="component" value="Unassembled WGS sequence"/>
</dbReference>
<dbReference type="RefSeq" id="WP_226374388.1">
    <property type="nucleotide sequence ID" value="NZ_JAGIKX010000032.1"/>
</dbReference>
<accession>A0ABS4SB09</accession>
<sequence>MRIASGSKSLTAFAVLRLVAEGKIQLDDQVVKYLLAFLVEKVSN</sequence>
<dbReference type="SUPFAM" id="SSF56601">
    <property type="entry name" value="beta-lactamase/transpeptidase-like"/>
    <property type="match status" value="1"/>
</dbReference>
<proteinExistence type="predicted"/>
<keyword evidence="3" id="KW-1185">Reference proteome</keyword>